<proteinExistence type="predicted"/>
<feature type="domain" description="MOSC" evidence="1">
    <location>
        <begin position="23"/>
        <end position="172"/>
    </location>
</feature>
<dbReference type="InterPro" id="IPR005302">
    <property type="entry name" value="MoCF_Sase_C"/>
</dbReference>
<dbReference type="GO" id="GO:0030170">
    <property type="term" value="F:pyridoxal phosphate binding"/>
    <property type="evidence" value="ECO:0007669"/>
    <property type="project" value="InterPro"/>
</dbReference>
<dbReference type="GO" id="GO:0003824">
    <property type="term" value="F:catalytic activity"/>
    <property type="evidence" value="ECO:0007669"/>
    <property type="project" value="InterPro"/>
</dbReference>
<dbReference type="EMBL" id="CAEUNJ010000153">
    <property type="protein sequence ID" value="CAB4373046.1"/>
    <property type="molecule type" value="Genomic_DNA"/>
</dbReference>
<accession>A0A6J6YEJ6</accession>
<dbReference type="PROSITE" id="PS51340">
    <property type="entry name" value="MOSC"/>
    <property type="match status" value="1"/>
</dbReference>
<evidence type="ECO:0000313" key="4">
    <source>
        <dbReference type="EMBL" id="CAB4796164.1"/>
    </source>
</evidence>
<dbReference type="PANTHER" id="PTHR36930:SF1">
    <property type="entry name" value="MOSC DOMAIN-CONTAINING PROTEIN"/>
    <property type="match status" value="1"/>
</dbReference>
<dbReference type="AlphaFoldDB" id="A0A6J6YEJ6"/>
<dbReference type="InterPro" id="IPR011037">
    <property type="entry name" value="Pyrv_Knase-like_insert_dom_sf"/>
</dbReference>
<gene>
    <name evidence="3" type="ORF">UFOPK1906_01922</name>
    <name evidence="5" type="ORF">UFOPK2969_01765</name>
    <name evidence="4" type="ORF">UFOPK3010_00317</name>
    <name evidence="2" type="ORF">UFOPK4201_02100</name>
</gene>
<dbReference type="EMBL" id="CAFAAD010000206">
    <property type="protein sequence ID" value="CAB4806514.1"/>
    <property type="molecule type" value="Genomic_DNA"/>
</dbReference>
<dbReference type="PANTHER" id="PTHR36930">
    <property type="entry name" value="METAL-SULFUR CLUSTER BIOSYNTHESIS PROTEINS YUAD-RELATED"/>
    <property type="match status" value="1"/>
</dbReference>
<organism evidence="5">
    <name type="scientific">freshwater metagenome</name>
    <dbReference type="NCBI Taxonomy" id="449393"/>
    <lineage>
        <taxon>unclassified sequences</taxon>
        <taxon>metagenomes</taxon>
        <taxon>ecological metagenomes</taxon>
    </lineage>
</organism>
<dbReference type="EMBL" id="CAFAAM010000027">
    <property type="protein sequence ID" value="CAB4796164.1"/>
    <property type="molecule type" value="Genomic_DNA"/>
</dbReference>
<protein>
    <submittedName>
        <fullName evidence="5">Unannotated protein</fullName>
    </submittedName>
</protein>
<dbReference type="EMBL" id="CAEZVC010000195">
    <property type="protein sequence ID" value="CAB4638372.1"/>
    <property type="molecule type" value="Genomic_DNA"/>
</dbReference>
<dbReference type="InterPro" id="IPR052716">
    <property type="entry name" value="MOSC_domain"/>
</dbReference>
<reference evidence="5" key="1">
    <citation type="submission" date="2020-05" db="EMBL/GenBank/DDBJ databases">
        <authorList>
            <person name="Chiriac C."/>
            <person name="Salcher M."/>
            <person name="Ghai R."/>
            <person name="Kavagutti S V."/>
        </authorList>
    </citation>
    <scope>NUCLEOTIDE SEQUENCE</scope>
</reference>
<name>A0A6J6YEJ6_9ZZZZ</name>
<sequence>MTHALEGTVTSLHSDGGHNFSKPSITEAVFLAGIGIEGDAHSGPTTQHLSRQKKDASRPNLRQVHLVASEIHEGLRGESFDVPFGGFGENLTTQGIELGQLPVGTTLRLGTDVIIALTGFRDPCSQIDKFQEGLRAAVSFKPEVGPQLFRNGVMSVVVRGGTVRVGDTIKVALPAEPHQPMQKV</sequence>
<dbReference type="GO" id="GO:0030151">
    <property type="term" value="F:molybdenum ion binding"/>
    <property type="evidence" value="ECO:0007669"/>
    <property type="project" value="InterPro"/>
</dbReference>
<evidence type="ECO:0000313" key="5">
    <source>
        <dbReference type="EMBL" id="CAB4806514.1"/>
    </source>
</evidence>
<evidence type="ECO:0000313" key="2">
    <source>
        <dbReference type="EMBL" id="CAB4373046.1"/>
    </source>
</evidence>
<dbReference type="Pfam" id="PF03473">
    <property type="entry name" value="MOSC"/>
    <property type="match status" value="1"/>
</dbReference>
<dbReference type="SUPFAM" id="SSF50800">
    <property type="entry name" value="PK beta-barrel domain-like"/>
    <property type="match status" value="1"/>
</dbReference>
<evidence type="ECO:0000259" key="1">
    <source>
        <dbReference type="PROSITE" id="PS51340"/>
    </source>
</evidence>
<evidence type="ECO:0000313" key="3">
    <source>
        <dbReference type="EMBL" id="CAB4638372.1"/>
    </source>
</evidence>
<dbReference type="Gene3D" id="2.40.33.20">
    <property type="entry name" value="PK beta-barrel domain-like"/>
    <property type="match status" value="1"/>
</dbReference>